<evidence type="ECO:0000256" key="1">
    <source>
        <dbReference type="ARBA" id="ARBA00004613"/>
    </source>
</evidence>
<dbReference type="InterPro" id="IPR035940">
    <property type="entry name" value="CAP_sf"/>
</dbReference>
<dbReference type="GO" id="GO:0005576">
    <property type="term" value="C:extracellular region"/>
    <property type="evidence" value="ECO:0007669"/>
    <property type="project" value="UniProtKB-SubCell"/>
</dbReference>
<dbReference type="InterPro" id="IPR014044">
    <property type="entry name" value="CAP_dom"/>
</dbReference>
<evidence type="ECO:0000256" key="2">
    <source>
        <dbReference type="ARBA" id="ARBA00022525"/>
    </source>
</evidence>
<dbReference type="InParanoid" id="A0A0P8YGD4"/>
<gene>
    <name evidence="5" type="primary">Dana\GF27255</name>
    <name evidence="5" type="ORF">GF27255</name>
</gene>
<dbReference type="SUPFAM" id="SSF55797">
    <property type="entry name" value="PR-1-like"/>
    <property type="match status" value="1"/>
</dbReference>
<feature type="domain" description="SCP" evidence="4">
    <location>
        <begin position="34"/>
        <end position="193"/>
    </location>
</feature>
<accession>A0A0P8YGD4</accession>
<dbReference type="InterPro" id="IPR001283">
    <property type="entry name" value="CRISP-related"/>
</dbReference>
<comment type="subcellular location">
    <subcellularLocation>
        <location evidence="1">Secreted</location>
    </subcellularLocation>
</comment>
<evidence type="ECO:0000259" key="4">
    <source>
        <dbReference type="SMART" id="SM00198"/>
    </source>
</evidence>
<dbReference type="AlphaFoldDB" id="A0A0P8YGD4"/>
<evidence type="ECO:0000313" key="5">
    <source>
        <dbReference type="EMBL" id="KPU77994.1"/>
    </source>
</evidence>
<protein>
    <recommendedName>
        <fullName evidence="4">SCP domain-containing protein</fullName>
    </recommendedName>
</protein>
<proteinExistence type="predicted"/>
<evidence type="ECO:0000313" key="6">
    <source>
        <dbReference type="Proteomes" id="UP000007801"/>
    </source>
</evidence>
<evidence type="ECO:0000256" key="3">
    <source>
        <dbReference type="SAM" id="SignalP"/>
    </source>
</evidence>
<sequence>MYLITLCLFCVVRYSFAGHGCYQIKIPTKWNKNYGPEDVVDEINSKRKSCGSPPLTYSKTLSDDANAYIQHLNEFGIGEQLLYTSAAAKNSLNDHIDYPLSDPNKENFTENICEYSGQKHFFVEYWFEAGLRAYRYHPDDRVPEVRSLADKYTAMMWKSSEYIGVALAEKKNSKPKTRTIVVVRFSPPGNQDGQYLKNVPVCNRPHGNCSKSSTIYINKCFLTVAILSLLCLFK</sequence>
<dbReference type="SMART" id="SM00198">
    <property type="entry name" value="SCP"/>
    <property type="match status" value="1"/>
</dbReference>
<dbReference type="Pfam" id="PF00188">
    <property type="entry name" value="CAP"/>
    <property type="match status" value="1"/>
</dbReference>
<organism evidence="5 6">
    <name type="scientific">Drosophila ananassae</name>
    <name type="common">Fruit fly</name>
    <dbReference type="NCBI Taxonomy" id="7217"/>
    <lineage>
        <taxon>Eukaryota</taxon>
        <taxon>Metazoa</taxon>
        <taxon>Ecdysozoa</taxon>
        <taxon>Arthropoda</taxon>
        <taxon>Hexapoda</taxon>
        <taxon>Insecta</taxon>
        <taxon>Pterygota</taxon>
        <taxon>Neoptera</taxon>
        <taxon>Endopterygota</taxon>
        <taxon>Diptera</taxon>
        <taxon>Brachycera</taxon>
        <taxon>Muscomorpha</taxon>
        <taxon>Ephydroidea</taxon>
        <taxon>Drosophilidae</taxon>
        <taxon>Drosophila</taxon>
        <taxon>Sophophora</taxon>
    </lineage>
</organism>
<dbReference type="EMBL" id="CH902618">
    <property type="protein sequence ID" value="KPU77994.1"/>
    <property type="molecule type" value="Genomic_DNA"/>
</dbReference>
<keyword evidence="6" id="KW-1185">Reference proteome</keyword>
<reference evidence="5 6" key="1">
    <citation type="journal article" date="2007" name="Nature">
        <title>Evolution of genes and genomes on the Drosophila phylogeny.</title>
        <authorList>
            <consortium name="Drosophila 12 Genomes Consortium"/>
            <person name="Clark A.G."/>
            <person name="Eisen M.B."/>
            <person name="Smith D.R."/>
            <person name="Bergman C.M."/>
            <person name="Oliver B."/>
            <person name="Markow T.A."/>
            <person name="Kaufman T.C."/>
            <person name="Kellis M."/>
            <person name="Gelbart W."/>
            <person name="Iyer V.N."/>
            <person name="Pollard D.A."/>
            <person name="Sackton T.B."/>
            <person name="Larracuente A.M."/>
            <person name="Singh N.D."/>
            <person name="Abad J.P."/>
            <person name="Abt D.N."/>
            <person name="Adryan B."/>
            <person name="Aguade M."/>
            <person name="Akashi H."/>
            <person name="Anderson W.W."/>
            <person name="Aquadro C.F."/>
            <person name="Ardell D.H."/>
            <person name="Arguello R."/>
            <person name="Artieri C.G."/>
            <person name="Barbash D.A."/>
            <person name="Barker D."/>
            <person name="Barsanti P."/>
            <person name="Batterham P."/>
            <person name="Batzoglou S."/>
            <person name="Begun D."/>
            <person name="Bhutkar A."/>
            <person name="Blanco E."/>
            <person name="Bosak S.A."/>
            <person name="Bradley R.K."/>
            <person name="Brand A.D."/>
            <person name="Brent M.R."/>
            <person name="Brooks A.N."/>
            <person name="Brown R.H."/>
            <person name="Butlin R.K."/>
            <person name="Caggese C."/>
            <person name="Calvi B.R."/>
            <person name="Bernardo de Carvalho A."/>
            <person name="Caspi A."/>
            <person name="Castrezana S."/>
            <person name="Celniker S.E."/>
            <person name="Chang J.L."/>
            <person name="Chapple C."/>
            <person name="Chatterji S."/>
            <person name="Chinwalla A."/>
            <person name="Civetta A."/>
            <person name="Clifton S.W."/>
            <person name="Comeron J.M."/>
            <person name="Costello J.C."/>
            <person name="Coyne J.A."/>
            <person name="Daub J."/>
            <person name="David R.G."/>
            <person name="Delcher A.L."/>
            <person name="Delehaunty K."/>
            <person name="Do C.B."/>
            <person name="Ebling H."/>
            <person name="Edwards K."/>
            <person name="Eickbush T."/>
            <person name="Evans J.D."/>
            <person name="Filipski A."/>
            <person name="Findeiss S."/>
            <person name="Freyhult E."/>
            <person name="Fulton L."/>
            <person name="Fulton R."/>
            <person name="Garcia A.C."/>
            <person name="Gardiner A."/>
            <person name="Garfield D.A."/>
            <person name="Garvin B.E."/>
            <person name="Gibson G."/>
            <person name="Gilbert D."/>
            <person name="Gnerre S."/>
            <person name="Godfrey J."/>
            <person name="Good R."/>
            <person name="Gotea V."/>
            <person name="Gravely B."/>
            <person name="Greenberg A.J."/>
            <person name="Griffiths-Jones S."/>
            <person name="Gross S."/>
            <person name="Guigo R."/>
            <person name="Gustafson E.A."/>
            <person name="Haerty W."/>
            <person name="Hahn M.W."/>
            <person name="Halligan D.L."/>
            <person name="Halpern A.L."/>
            <person name="Halter G.M."/>
            <person name="Han M.V."/>
            <person name="Heger A."/>
            <person name="Hillier L."/>
            <person name="Hinrichs A.S."/>
            <person name="Holmes I."/>
            <person name="Hoskins R.A."/>
            <person name="Hubisz M.J."/>
            <person name="Hultmark D."/>
            <person name="Huntley M.A."/>
            <person name="Jaffe D.B."/>
            <person name="Jagadeeshan S."/>
            <person name="Jeck W.R."/>
            <person name="Johnson J."/>
            <person name="Jones C.D."/>
            <person name="Jordan W.C."/>
            <person name="Karpen G.H."/>
            <person name="Kataoka E."/>
            <person name="Keightley P.D."/>
            <person name="Kheradpour P."/>
            <person name="Kirkness E.F."/>
            <person name="Koerich L.B."/>
            <person name="Kristiansen K."/>
            <person name="Kudrna D."/>
            <person name="Kulathinal R.J."/>
            <person name="Kumar S."/>
            <person name="Kwok R."/>
            <person name="Lander E."/>
            <person name="Langley C.H."/>
            <person name="Lapoint R."/>
            <person name="Lazzaro B.P."/>
            <person name="Lee S.J."/>
            <person name="Levesque L."/>
            <person name="Li R."/>
            <person name="Lin C.F."/>
            <person name="Lin M.F."/>
            <person name="Lindblad-Toh K."/>
            <person name="Llopart A."/>
            <person name="Long M."/>
            <person name="Low L."/>
            <person name="Lozovsky E."/>
            <person name="Lu J."/>
            <person name="Luo M."/>
            <person name="Machado C.A."/>
            <person name="Makalowski W."/>
            <person name="Marzo M."/>
            <person name="Matsuda M."/>
            <person name="Matzkin L."/>
            <person name="McAllister B."/>
            <person name="McBride C.S."/>
            <person name="McKernan B."/>
            <person name="McKernan K."/>
            <person name="Mendez-Lago M."/>
            <person name="Minx P."/>
            <person name="Mollenhauer M.U."/>
            <person name="Montooth K."/>
            <person name="Mount S.M."/>
            <person name="Mu X."/>
            <person name="Myers E."/>
            <person name="Negre B."/>
            <person name="Newfeld S."/>
            <person name="Nielsen R."/>
            <person name="Noor M.A."/>
            <person name="O'Grady P."/>
            <person name="Pachter L."/>
            <person name="Papaceit M."/>
            <person name="Parisi M.J."/>
            <person name="Parisi M."/>
            <person name="Parts L."/>
            <person name="Pedersen J.S."/>
            <person name="Pesole G."/>
            <person name="Phillippy A.M."/>
            <person name="Ponting C.P."/>
            <person name="Pop M."/>
            <person name="Porcelli D."/>
            <person name="Powell J.R."/>
            <person name="Prohaska S."/>
            <person name="Pruitt K."/>
            <person name="Puig M."/>
            <person name="Quesneville H."/>
            <person name="Ram K.R."/>
            <person name="Rand D."/>
            <person name="Rasmussen M.D."/>
            <person name="Reed L.K."/>
            <person name="Reenan R."/>
            <person name="Reily A."/>
            <person name="Remington K.A."/>
            <person name="Rieger T.T."/>
            <person name="Ritchie M.G."/>
            <person name="Robin C."/>
            <person name="Rogers Y.H."/>
            <person name="Rohde C."/>
            <person name="Rozas J."/>
            <person name="Rubenfield M.J."/>
            <person name="Ruiz A."/>
            <person name="Russo S."/>
            <person name="Salzberg S.L."/>
            <person name="Sanchez-Gracia A."/>
            <person name="Saranga D.J."/>
            <person name="Sato H."/>
            <person name="Schaeffer S.W."/>
            <person name="Schatz M.C."/>
            <person name="Schlenke T."/>
            <person name="Schwartz R."/>
            <person name="Segarra C."/>
            <person name="Singh R.S."/>
            <person name="Sirot L."/>
            <person name="Sirota M."/>
            <person name="Sisneros N.B."/>
            <person name="Smith C.D."/>
            <person name="Smith T.F."/>
            <person name="Spieth J."/>
            <person name="Stage D.E."/>
            <person name="Stark A."/>
            <person name="Stephan W."/>
            <person name="Strausberg R.L."/>
            <person name="Strempel S."/>
            <person name="Sturgill D."/>
            <person name="Sutton G."/>
            <person name="Sutton G.G."/>
            <person name="Tao W."/>
            <person name="Teichmann S."/>
            <person name="Tobari Y.N."/>
            <person name="Tomimura Y."/>
            <person name="Tsolas J.M."/>
            <person name="Valente V.L."/>
            <person name="Venter E."/>
            <person name="Venter J.C."/>
            <person name="Vicario S."/>
            <person name="Vieira F.G."/>
            <person name="Vilella A.J."/>
            <person name="Villasante A."/>
            <person name="Walenz B."/>
            <person name="Wang J."/>
            <person name="Wasserman M."/>
            <person name="Watts T."/>
            <person name="Wilson D."/>
            <person name="Wilson R.K."/>
            <person name="Wing R.A."/>
            <person name="Wolfner M.F."/>
            <person name="Wong A."/>
            <person name="Wong G.K."/>
            <person name="Wu C.I."/>
            <person name="Wu G."/>
            <person name="Yamamoto D."/>
            <person name="Yang H.P."/>
            <person name="Yang S.P."/>
            <person name="Yorke J.A."/>
            <person name="Yoshida K."/>
            <person name="Zdobnov E."/>
            <person name="Zhang P."/>
            <person name="Zhang Y."/>
            <person name="Zimin A.V."/>
            <person name="Baldwin J."/>
            <person name="Abdouelleil A."/>
            <person name="Abdulkadir J."/>
            <person name="Abebe A."/>
            <person name="Abera B."/>
            <person name="Abreu J."/>
            <person name="Acer S.C."/>
            <person name="Aftuck L."/>
            <person name="Alexander A."/>
            <person name="An P."/>
            <person name="Anderson E."/>
            <person name="Anderson S."/>
            <person name="Arachi H."/>
            <person name="Azer M."/>
            <person name="Bachantsang P."/>
            <person name="Barry A."/>
            <person name="Bayul T."/>
            <person name="Berlin A."/>
            <person name="Bessette D."/>
            <person name="Bloom T."/>
            <person name="Blye J."/>
            <person name="Boguslavskiy L."/>
            <person name="Bonnet C."/>
            <person name="Boukhgalter B."/>
            <person name="Bourzgui I."/>
            <person name="Brown A."/>
            <person name="Cahill P."/>
            <person name="Channer S."/>
            <person name="Cheshatsang Y."/>
            <person name="Chuda L."/>
            <person name="Citroen M."/>
            <person name="Collymore A."/>
            <person name="Cooke P."/>
            <person name="Costello M."/>
            <person name="D'Aco K."/>
            <person name="Daza R."/>
            <person name="De Haan G."/>
            <person name="DeGray S."/>
            <person name="DeMaso C."/>
            <person name="Dhargay N."/>
            <person name="Dooley K."/>
            <person name="Dooley E."/>
            <person name="Doricent M."/>
            <person name="Dorje P."/>
            <person name="Dorjee K."/>
            <person name="Dupes A."/>
            <person name="Elong R."/>
            <person name="Falk J."/>
            <person name="Farina A."/>
            <person name="Faro S."/>
            <person name="Ferguson D."/>
            <person name="Fisher S."/>
            <person name="Foley C.D."/>
            <person name="Franke A."/>
            <person name="Friedrich D."/>
            <person name="Gadbois L."/>
            <person name="Gearin G."/>
            <person name="Gearin C.R."/>
            <person name="Giannoukos G."/>
            <person name="Goode T."/>
            <person name="Graham J."/>
            <person name="Grandbois E."/>
            <person name="Grewal S."/>
            <person name="Gyaltsen K."/>
            <person name="Hafez N."/>
            <person name="Hagos B."/>
            <person name="Hall J."/>
            <person name="Henson C."/>
            <person name="Hollinger A."/>
            <person name="Honan T."/>
            <person name="Huard M.D."/>
            <person name="Hughes L."/>
            <person name="Hurhula B."/>
            <person name="Husby M.E."/>
            <person name="Kamat A."/>
            <person name="Kanga B."/>
            <person name="Kashin S."/>
            <person name="Khazanovich D."/>
            <person name="Kisner P."/>
            <person name="Lance K."/>
            <person name="Lara M."/>
            <person name="Lee W."/>
            <person name="Lennon N."/>
            <person name="Letendre F."/>
            <person name="LeVine R."/>
            <person name="Lipovsky A."/>
            <person name="Liu X."/>
            <person name="Liu J."/>
            <person name="Liu S."/>
            <person name="Lokyitsang T."/>
            <person name="Lokyitsang Y."/>
            <person name="Lubonja R."/>
            <person name="Lui A."/>
            <person name="MacDonald P."/>
            <person name="Magnisalis V."/>
            <person name="Maru K."/>
            <person name="Matthews C."/>
            <person name="McCusker W."/>
            <person name="McDonough S."/>
            <person name="Mehta T."/>
            <person name="Meldrim J."/>
            <person name="Meneus L."/>
            <person name="Mihai O."/>
            <person name="Mihalev A."/>
            <person name="Mihova T."/>
            <person name="Mittelman R."/>
            <person name="Mlenga V."/>
            <person name="Montmayeur A."/>
            <person name="Mulrain L."/>
            <person name="Navidi A."/>
            <person name="Naylor J."/>
            <person name="Negash T."/>
            <person name="Nguyen T."/>
            <person name="Nguyen N."/>
            <person name="Nicol R."/>
            <person name="Norbu C."/>
            <person name="Norbu N."/>
            <person name="Novod N."/>
            <person name="O'Neill B."/>
            <person name="Osman S."/>
            <person name="Markiewicz E."/>
            <person name="Oyono O.L."/>
            <person name="Patti C."/>
            <person name="Phunkhang P."/>
            <person name="Pierre F."/>
            <person name="Priest M."/>
            <person name="Raghuraman S."/>
            <person name="Rege F."/>
            <person name="Reyes R."/>
            <person name="Rise C."/>
            <person name="Rogov P."/>
            <person name="Ross K."/>
            <person name="Ryan E."/>
            <person name="Settipalli S."/>
            <person name="Shea T."/>
            <person name="Sherpa N."/>
            <person name="Shi L."/>
            <person name="Shih D."/>
            <person name="Sparrow T."/>
            <person name="Spaulding J."/>
            <person name="Stalker J."/>
            <person name="Stange-Thomann N."/>
            <person name="Stavropoulos S."/>
            <person name="Stone C."/>
            <person name="Strader C."/>
            <person name="Tesfaye S."/>
            <person name="Thomson T."/>
            <person name="Thoulutsang Y."/>
            <person name="Thoulutsang D."/>
            <person name="Topham K."/>
            <person name="Topping I."/>
            <person name="Tsamla T."/>
            <person name="Vassiliev H."/>
            <person name="Vo A."/>
            <person name="Wangchuk T."/>
            <person name="Wangdi T."/>
            <person name="Weiand M."/>
            <person name="Wilkinson J."/>
            <person name="Wilson A."/>
            <person name="Yadav S."/>
            <person name="Young G."/>
            <person name="Yu Q."/>
            <person name="Zembek L."/>
            <person name="Zhong D."/>
            <person name="Zimmer A."/>
            <person name="Zwirko Z."/>
            <person name="Jaffe D.B."/>
            <person name="Alvarez P."/>
            <person name="Brockman W."/>
            <person name="Butler J."/>
            <person name="Chin C."/>
            <person name="Gnerre S."/>
            <person name="Grabherr M."/>
            <person name="Kleber M."/>
            <person name="Mauceli E."/>
            <person name="MacCallum I."/>
        </authorList>
    </citation>
    <scope>NUCLEOTIDE SEQUENCE [LARGE SCALE GENOMIC DNA]</scope>
    <source>
        <strain evidence="6">Tucson 14024-0371.13</strain>
    </source>
</reference>
<keyword evidence="3" id="KW-0732">Signal</keyword>
<dbReference type="PANTHER" id="PTHR10334">
    <property type="entry name" value="CYSTEINE-RICH SECRETORY PROTEIN-RELATED"/>
    <property type="match status" value="1"/>
</dbReference>
<name>A0A0P8YGD4_DROAN</name>
<dbReference type="Gene3D" id="3.40.33.10">
    <property type="entry name" value="CAP"/>
    <property type="match status" value="1"/>
</dbReference>
<feature type="signal peptide" evidence="3">
    <location>
        <begin position="1"/>
        <end position="17"/>
    </location>
</feature>
<keyword evidence="2" id="KW-0964">Secreted</keyword>
<feature type="chain" id="PRO_5006154472" description="SCP domain-containing protein" evidence="3">
    <location>
        <begin position="18"/>
        <end position="234"/>
    </location>
</feature>
<dbReference type="Proteomes" id="UP000007801">
    <property type="component" value="Unassembled WGS sequence"/>
</dbReference>